<organism evidence="1 2">
    <name type="scientific">Cirrhinus molitorella</name>
    <name type="common">mud carp</name>
    <dbReference type="NCBI Taxonomy" id="172907"/>
    <lineage>
        <taxon>Eukaryota</taxon>
        <taxon>Metazoa</taxon>
        <taxon>Chordata</taxon>
        <taxon>Craniata</taxon>
        <taxon>Vertebrata</taxon>
        <taxon>Euteleostomi</taxon>
        <taxon>Actinopterygii</taxon>
        <taxon>Neopterygii</taxon>
        <taxon>Teleostei</taxon>
        <taxon>Ostariophysi</taxon>
        <taxon>Cypriniformes</taxon>
        <taxon>Cyprinidae</taxon>
        <taxon>Labeoninae</taxon>
        <taxon>Labeonini</taxon>
        <taxon>Cirrhinus</taxon>
    </lineage>
</organism>
<gene>
    <name evidence="1" type="ORF">QQF64_004475</name>
</gene>
<keyword evidence="2" id="KW-1185">Reference proteome</keyword>
<name>A0ABR3MGL9_9TELE</name>
<sequence>MGSEHTAVLFHSESRWLSRGKVLSRVFELRDEIRIFLEDEGNELANKWNNNNFLMKLAYLGNMFQKLNELNLQMQCTNTHLPQLADKIT</sequence>
<accession>A0ABR3MGL9</accession>
<evidence type="ECO:0008006" key="3">
    <source>
        <dbReference type="Google" id="ProtNLM"/>
    </source>
</evidence>
<comment type="caution">
    <text evidence="1">The sequence shown here is derived from an EMBL/GenBank/DDBJ whole genome shotgun (WGS) entry which is preliminary data.</text>
</comment>
<evidence type="ECO:0000313" key="1">
    <source>
        <dbReference type="EMBL" id="KAL1264120.1"/>
    </source>
</evidence>
<dbReference type="PANTHER" id="PTHR45913">
    <property type="entry name" value="EPM2A-INTERACTING PROTEIN 1"/>
    <property type="match status" value="1"/>
</dbReference>
<dbReference type="Proteomes" id="UP001558613">
    <property type="component" value="Unassembled WGS sequence"/>
</dbReference>
<protein>
    <recommendedName>
        <fullName evidence="3">Zinc finger BED domain-containing protein 5</fullName>
    </recommendedName>
</protein>
<reference evidence="1 2" key="1">
    <citation type="submission" date="2023-09" db="EMBL/GenBank/DDBJ databases">
        <authorList>
            <person name="Wang M."/>
        </authorList>
    </citation>
    <scope>NUCLEOTIDE SEQUENCE [LARGE SCALE GENOMIC DNA]</scope>
    <source>
        <strain evidence="1">GT-2023</strain>
        <tissue evidence="1">Liver</tissue>
    </source>
</reference>
<dbReference type="PANTHER" id="PTHR45913:SF19">
    <property type="entry name" value="LOW QUALITY PROTEIN: ZINC FINGER BED DOMAIN-CONTAINING PROTEIN 5-LIKE"/>
    <property type="match status" value="1"/>
</dbReference>
<evidence type="ECO:0000313" key="2">
    <source>
        <dbReference type="Proteomes" id="UP001558613"/>
    </source>
</evidence>
<proteinExistence type="predicted"/>
<dbReference type="EMBL" id="JAYMGO010000012">
    <property type="protein sequence ID" value="KAL1264120.1"/>
    <property type="molecule type" value="Genomic_DNA"/>
</dbReference>